<organism evidence="1 2">
    <name type="scientific">Mucilaginibacter gossypii</name>
    <dbReference type="NCBI Taxonomy" id="551996"/>
    <lineage>
        <taxon>Bacteria</taxon>
        <taxon>Pseudomonadati</taxon>
        <taxon>Bacteroidota</taxon>
        <taxon>Sphingobacteriia</taxon>
        <taxon>Sphingobacteriales</taxon>
        <taxon>Sphingobacteriaceae</taxon>
        <taxon>Mucilaginibacter</taxon>
    </lineage>
</organism>
<protein>
    <submittedName>
        <fullName evidence="1">Toprim-like</fullName>
    </submittedName>
</protein>
<proteinExistence type="predicted"/>
<dbReference type="GO" id="GO:0006260">
    <property type="term" value="P:DNA replication"/>
    <property type="evidence" value="ECO:0007669"/>
    <property type="project" value="InterPro"/>
</dbReference>
<dbReference type="Pfam" id="PF13155">
    <property type="entry name" value="Toprim_2"/>
    <property type="match status" value="1"/>
</dbReference>
<dbReference type="Proteomes" id="UP000199705">
    <property type="component" value="Unassembled WGS sequence"/>
</dbReference>
<dbReference type="GO" id="GO:0008270">
    <property type="term" value="F:zinc ion binding"/>
    <property type="evidence" value="ECO:0007669"/>
    <property type="project" value="InterPro"/>
</dbReference>
<evidence type="ECO:0000313" key="2">
    <source>
        <dbReference type="Proteomes" id="UP000199705"/>
    </source>
</evidence>
<evidence type="ECO:0000313" key="1">
    <source>
        <dbReference type="EMBL" id="SDH74290.1"/>
    </source>
</evidence>
<accession>A0A1G8EWR2</accession>
<keyword evidence="2" id="KW-1185">Reference proteome</keyword>
<dbReference type="RefSeq" id="WP_091171718.1">
    <property type="nucleotide sequence ID" value="NZ_FNCG01000012.1"/>
</dbReference>
<sequence>MRKMNCDEARQISIVDYLAQCGFRPQYIKGVNHWYLSPIREENTASFKVNTQLNAWFDHGMGVGGNFIDLGIRLHQCTVEQLLSRLSAGDRSLCFHQRVKETEAEPEHKIKIIQAGELQNLTLVKYLHERAIDYYTAKAWCKEVLFTLNEQRYLAIGFKNNSGGYELRNAQLKLSSSPKDLTYIDQGADTVHVFEGFTDFLSLLTLNGRDMPGDFLVLNSLSFVGKSLEILQQRPAAKLYLDHDKAAAKEMAFIKQTIPNVEDASRFYSGYKDLNAYLKIQQQSRGLGL</sequence>
<name>A0A1G8EWR2_9SPHI</name>
<reference evidence="2" key="1">
    <citation type="submission" date="2016-10" db="EMBL/GenBank/DDBJ databases">
        <authorList>
            <person name="Varghese N."/>
            <person name="Submissions S."/>
        </authorList>
    </citation>
    <scope>NUCLEOTIDE SEQUENCE [LARGE SCALE GENOMIC DNA]</scope>
    <source>
        <strain evidence="2">Gh-67</strain>
    </source>
</reference>
<dbReference type="SUPFAM" id="SSF57783">
    <property type="entry name" value="Zinc beta-ribbon"/>
    <property type="match status" value="1"/>
</dbReference>
<dbReference type="Gene3D" id="3.90.580.10">
    <property type="entry name" value="Zinc finger, CHC2-type domain"/>
    <property type="match status" value="1"/>
</dbReference>
<dbReference type="InterPro" id="IPR036977">
    <property type="entry name" value="DNA_primase_Znf_CHC2"/>
</dbReference>
<dbReference type="GO" id="GO:0003677">
    <property type="term" value="F:DNA binding"/>
    <property type="evidence" value="ECO:0007669"/>
    <property type="project" value="InterPro"/>
</dbReference>
<gene>
    <name evidence="1" type="ORF">SAMN05192573_11275</name>
</gene>
<dbReference type="EMBL" id="FNCG01000012">
    <property type="protein sequence ID" value="SDH74290.1"/>
    <property type="molecule type" value="Genomic_DNA"/>
</dbReference>
<dbReference type="STRING" id="551996.SAMN05192573_11275"/>
<dbReference type="AlphaFoldDB" id="A0A1G8EWR2"/>